<gene>
    <name evidence="10" type="ORF">PCOR1329_LOCUS44483</name>
</gene>
<comment type="similarity">
    <text evidence="7">Belongs to the protein kinase superfamily.</text>
</comment>
<evidence type="ECO:0000313" key="11">
    <source>
        <dbReference type="Proteomes" id="UP001189429"/>
    </source>
</evidence>
<evidence type="ECO:0000256" key="7">
    <source>
        <dbReference type="RuleBase" id="RU000304"/>
    </source>
</evidence>
<dbReference type="InterPro" id="IPR017441">
    <property type="entry name" value="Protein_kinase_ATP_BS"/>
</dbReference>
<evidence type="ECO:0000256" key="4">
    <source>
        <dbReference type="ARBA" id="ARBA00022777"/>
    </source>
</evidence>
<dbReference type="PANTHER" id="PTHR11584">
    <property type="entry name" value="SERINE/THREONINE PROTEIN KINASE"/>
    <property type="match status" value="1"/>
</dbReference>
<dbReference type="PROSITE" id="PS00107">
    <property type="entry name" value="PROTEIN_KINASE_ATP"/>
    <property type="match status" value="1"/>
</dbReference>
<evidence type="ECO:0000313" key="10">
    <source>
        <dbReference type="EMBL" id="CAK0852818.1"/>
    </source>
</evidence>
<evidence type="ECO:0000256" key="6">
    <source>
        <dbReference type="PROSITE-ProRule" id="PRU10141"/>
    </source>
</evidence>
<keyword evidence="1 7" id="KW-0723">Serine/threonine-protein kinase</keyword>
<protein>
    <recommendedName>
        <fullName evidence="9">Protein kinase domain-containing protein</fullName>
    </recommendedName>
</protein>
<keyword evidence="11" id="KW-1185">Reference proteome</keyword>
<organism evidence="10 11">
    <name type="scientific">Prorocentrum cordatum</name>
    <dbReference type="NCBI Taxonomy" id="2364126"/>
    <lineage>
        <taxon>Eukaryota</taxon>
        <taxon>Sar</taxon>
        <taxon>Alveolata</taxon>
        <taxon>Dinophyceae</taxon>
        <taxon>Prorocentrales</taxon>
        <taxon>Prorocentraceae</taxon>
        <taxon>Prorocentrum</taxon>
    </lineage>
</organism>
<feature type="compositionally biased region" description="Low complexity" evidence="8">
    <location>
        <begin position="19"/>
        <end position="34"/>
    </location>
</feature>
<feature type="domain" description="Protein kinase" evidence="9">
    <location>
        <begin position="48"/>
        <end position="309"/>
    </location>
</feature>
<evidence type="ECO:0000256" key="2">
    <source>
        <dbReference type="ARBA" id="ARBA00022679"/>
    </source>
</evidence>
<keyword evidence="4" id="KW-0418">Kinase</keyword>
<evidence type="ECO:0000256" key="8">
    <source>
        <dbReference type="SAM" id="MobiDB-lite"/>
    </source>
</evidence>
<name>A0ABN9U203_9DINO</name>
<dbReference type="PROSITE" id="PS50011">
    <property type="entry name" value="PROTEIN_KINASE_DOM"/>
    <property type="match status" value="1"/>
</dbReference>
<dbReference type="CDD" id="cd06606">
    <property type="entry name" value="STKc_MAPKKK"/>
    <property type="match status" value="1"/>
</dbReference>
<dbReference type="PANTHER" id="PTHR11584:SF369">
    <property type="entry name" value="MITOGEN-ACTIVATED PROTEIN KINASE KINASE KINASE 19-RELATED"/>
    <property type="match status" value="1"/>
</dbReference>
<evidence type="ECO:0000256" key="5">
    <source>
        <dbReference type="ARBA" id="ARBA00022840"/>
    </source>
</evidence>
<dbReference type="SUPFAM" id="SSF56112">
    <property type="entry name" value="Protein kinase-like (PK-like)"/>
    <property type="match status" value="1"/>
</dbReference>
<accession>A0ABN9U203</accession>
<dbReference type="Gene3D" id="1.10.510.10">
    <property type="entry name" value="Transferase(Phosphotransferase) domain 1"/>
    <property type="match status" value="1"/>
</dbReference>
<evidence type="ECO:0000259" key="9">
    <source>
        <dbReference type="PROSITE" id="PS50011"/>
    </source>
</evidence>
<dbReference type="InterPro" id="IPR008271">
    <property type="entry name" value="Ser/Thr_kinase_AS"/>
</dbReference>
<comment type="caution">
    <text evidence="10">The sequence shown here is derived from an EMBL/GenBank/DDBJ whole genome shotgun (WGS) entry which is preliminary data.</text>
</comment>
<proteinExistence type="inferred from homology"/>
<dbReference type="EMBL" id="CAUYUJ010015346">
    <property type="protein sequence ID" value="CAK0852818.1"/>
    <property type="molecule type" value="Genomic_DNA"/>
</dbReference>
<dbReference type="Pfam" id="PF00069">
    <property type="entry name" value="Pkinase"/>
    <property type="match status" value="1"/>
</dbReference>
<dbReference type="InterPro" id="IPR000719">
    <property type="entry name" value="Prot_kinase_dom"/>
</dbReference>
<dbReference type="SMART" id="SM00220">
    <property type="entry name" value="S_TKc"/>
    <property type="match status" value="1"/>
</dbReference>
<dbReference type="Proteomes" id="UP001189429">
    <property type="component" value="Unassembled WGS sequence"/>
</dbReference>
<keyword evidence="5 6" id="KW-0067">ATP-binding</keyword>
<sequence length="310" mass="34177">MGAPTADGCQRRGRRRPRGSPAPAAAGGPPSRSRLVSPLDVSKGTFAYIQGEMIGRGAYGCVYKALDSETGQIFVVKEVALDMGSKEDNGYRERLMDELEICQNVSHKNVVSYLGHEHDDSHVRIFLEYVAGGPMTSVLREFGPLRGTLMKMAARGTLEGLNYLHSRSPPIVHRDIKGANVLVDLSFCVRLADFGCSKRDEMTMSYTMLGSIPWMAPEVIQREGGHGRKADIWSLGCTLIEFASAERPWGNSKFDNNPVFAMWHIGASDATPPIPDSAADDERELISRCVQRSPDDRPWTEELLQMSFVA</sequence>
<evidence type="ECO:0000256" key="3">
    <source>
        <dbReference type="ARBA" id="ARBA00022741"/>
    </source>
</evidence>
<dbReference type="PROSITE" id="PS00108">
    <property type="entry name" value="PROTEIN_KINASE_ST"/>
    <property type="match status" value="1"/>
</dbReference>
<dbReference type="PIRSF" id="PIRSF000654">
    <property type="entry name" value="Integrin-linked_kinase"/>
    <property type="match status" value="1"/>
</dbReference>
<feature type="region of interest" description="Disordered" evidence="8">
    <location>
        <begin position="1"/>
        <end position="36"/>
    </location>
</feature>
<reference evidence="10" key="1">
    <citation type="submission" date="2023-10" db="EMBL/GenBank/DDBJ databases">
        <authorList>
            <person name="Chen Y."/>
            <person name="Shah S."/>
            <person name="Dougan E. K."/>
            <person name="Thang M."/>
            <person name="Chan C."/>
        </authorList>
    </citation>
    <scope>NUCLEOTIDE SEQUENCE [LARGE SCALE GENOMIC DNA]</scope>
</reference>
<dbReference type="InterPro" id="IPR011009">
    <property type="entry name" value="Kinase-like_dom_sf"/>
</dbReference>
<keyword evidence="3 6" id="KW-0547">Nucleotide-binding</keyword>
<evidence type="ECO:0000256" key="1">
    <source>
        <dbReference type="ARBA" id="ARBA00022527"/>
    </source>
</evidence>
<feature type="binding site" evidence="6">
    <location>
        <position position="77"/>
    </location>
    <ligand>
        <name>ATP</name>
        <dbReference type="ChEBI" id="CHEBI:30616"/>
    </ligand>
</feature>
<keyword evidence="2" id="KW-0808">Transferase</keyword>